<name>A0ABD0JT66_9CAEN</name>
<accession>A0ABD0JT66</accession>
<organism evidence="1 2">
    <name type="scientific">Batillaria attramentaria</name>
    <dbReference type="NCBI Taxonomy" id="370345"/>
    <lineage>
        <taxon>Eukaryota</taxon>
        <taxon>Metazoa</taxon>
        <taxon>Spiralia</taxon>
        <taxon>Lophotrochozoa</taxon>
        <taxon>Mollusca</taxon>
        <taxon>Gastropoda</taxon>
        <taxon>Caenogastropoda</taxon>
        <taxon>Sorbeoconcha</taxon>
        <taxon>Cerithioidea</taxon>
        <taxon>Batillariidae</taxon>
        <taxon>Batillaria</taxon>
    </lineage>
</organism>
<comment type="caution">
    <text evidence="1">The sequence shown here is derived from an EMBL/GenBank/DDBJ whole genome shotgun (WGS) entry which is preliminary data.</text>
</comment>
<gene>
    <name evidence="1" type="ORF">BaRGS_00030674</name>
</gene>
<dbReference type="AlphaFoldDB" id="A0ABD0JT66"/>
<protein>
    <submittedName>
        <fullName evidence="1">Uncharacterized protein</fullName>
    </submittedName>
</protein>
<dbReference type="PROSITE" id="PS51257">
    <property type="entry name" value="PROKAR_LIPOPROTEIN"/>
    <property type="match status" value="1"/>
</dbReference>
<proteinExistence type="predicted"/>
<evidence type="ECO:0000313" key="1">
    <source>
        <dbReference type="EMBL" id="KAK7478068.1"/>
    </source>
</evidence>
<dbReference type="EMBL" id="JACVVK020000334">
    <property type="protein sequence ID" value="KAK7478068.1"/>
    <property type="molecule type" value="Genomic_DNA"/>
</dbReference>
<dbReference type="Proteomes" id="UP001519460">
    <property type="component" value="Unassembled WGS sequence"/>
</dbReference>
<keyword evidence="2" id="KW-1185">Reference proteome</keyword>
<sequence>MTDDVKQEIAVKHNCLEAQQCPGIVTVMTSCGLSLADEKRGSEMTLNSVLFQKARGVMKQMTSRAARARPVVTTRQVITCHVTISNVPQSYYRSGIVLNHWYNWT</sequence>
<reference evidence="1 2" key="1">
    <citation type="journal article" date="2023" name="Sci. Data">
        <title>Genome assembly of the Korean intertidal mud-creeper Batillaria attramentaria.</title>
        <authorList>
            <person name="Patra A.K."/>
            <person name="Ho P.T."/>
            <person name="Jun S."/>
            <person name="Lee S.J."/>
            <person name="Kim Y."/>
            <person name="Won Y.J."/>
        </authorList>
    </citation>
    <scope>NUCLEOTIDE SEQUENCE [LARGE SCALE GENOMIC DNA]</scope>
    <source>
        <strain evidence="1">Wonlab-2016</strain>
    </source>
</reference>
<evidence type="ECO:0000313" key="2">
    <source>
        <dbReference type="Proteomes" id="UP001519460"/>
    </source>
</evidence>